<dbReference type="NCBIfam" id="TIGR02273">
    <property type="entry name" value="16S_RimM"/>
    <property type="match status" value="1"/>
</dbReference>
<dbReference type="GO" id="GO:0005737">
    <property type="term" value="C:cytoplasm"/>
    <property type="evidence" value="ECO:0007669"/>
    <property type="project" value="UniProtKB-SubCell"/>
</dbReference>
<dbReference type="PANTHER" id="PTHR33692:SF1">
    <property type="entry name" value="RIBOSOME MATURATION FACTOR RIMM"/>
    <property type="match status" value="1"/>
</dbReference>
<dbReference type="STRING" id="1069536.SINU_11285"/>
<organism evidence="8 9">
    <name type="scientific">Sporolactobacillus inulinus CASD</name>
    <dbReference type="NCBI Taxonomy" id="1069536"/>
    <lineage>
        <taxon>Bacteria</taxon>
        <taxon>Bacillati</taxon>
        <taxon>Bacillota</taxon>
        <taxon>Bacilli</taxon>
        <taxon>Bacillales</taxon>
        <taxon>Sporolactobacillaceae</taxon>
        <taxon>Sporolactobacillus</taxon>
    </lineage>
</organism>
<evidence type="ECO:0000313" key="8">
    <source>
        <dbReference type="EMBL" id="KLI01864.1"/>
    </source>
</evidence>
<dbReference type="EMBL" id="AFVQ02000157">
    <property type="protein sequence ID" value="KLI01864.1"/>
    <property type="molecule type" value="Genomic_DNA"/>
</dbReference>
<dbReference type="RefSeq" id="WP_047035358.1">
    <property type="nucleotide sequence ID" value="NZ_AFVQ02000157.1"/>
</dbReference>
<sequence length="175" mass="19810">MADQWLYVGKIVNTQGIRGEVRVISATDFADERYAKGATLYVRDQKNGDYKPLKVSNYRKHKQFDCLKFEGLPSINDVEKYKGCSLFVTEAQLSELEEGDFYYHQIIGMDVITDTGKELGTIKEILSPGANDVWVVDTGAADVLIPYIRDVVRRVDLKTKKVIVHLIPGLIDHED</sequence>
<evidence type="ECO:0000256" key="1">
    <source>
        <dbReference type="ARBA" id="ARBA00022490"/>
    </source>
</evidence>
<dbReference type="Gene3D" id="2.30.30.240">
    <property type="entry name" value="PRC-barrel domain"/>
    <property type="match status" value="1"/>
</dbReference>
<keyword evidence="1 5" id="KW-0963">Cytoplasm</keyword>
<comment type="function">
    <text evidence="5">An accessory protein needed during the final step in the assembly of 30S ribosomal subunit, possibly for assembly of the head region. Essential for efficient processing of 16S rRNA. May be needed both before and after RbfA during the maturation of 16S rRNA. It has affinity for free ribosomal 30S subunits but not for 70S ribosomes.</text>
</comment>
<dbReference type="InterPro" id="IPR011961">
    <property type="entry name" value="RimM"/>
</dbReference>
<dbReference type="Pfam" id="PF05239">
    <property type="entry name" value="PRC"/>
    <property type="match status" value="1"/>
</dbReference>
<dbReference type="Proteomes" id="UP000035553">
    <property type="component" value="Unassembled WGS sequence"/>
</dbReference>
<comment type="caution">
    <text evidence="8">The sequence shown here is derived from an EMBL/GenBank/DDBJ whole genome shotgun (WGS) entry which is preliminary data.</text>
</comment>
<dbReference type="GO" id="GO:0042274">
    <property type="term" value="P:ribosomal small subunit biogenesis"/>
    <property type="evidence" value="ECO:0007669"/>
    <property type="project" value="UniProtKB-UniRule"/>
</dbReference>
<dbReference type="AlphaFoldDB" id="A0A0U1QM13"/>
<comment type="domain">
    <text evidence="5">The PRC barrel domain binds ribosomal protein uS19.</text>
</comment>
<evidence type="ECO:0000256" key="4">
    <source>
        <dbReference type="ARBA" id="ARBA00023186"/>
    </source>
</evidence>
<evidence type="ECO:0000256" key="2">
    <source>
        <dbReference type="ARBA" id="ARBA00022517"/>
    </source>
</evidence>
<name>A0A0U1QM13_9BACL</name>
<comment type="subcellular location">
    <subcellularLocation>
        <location evidence="5">Cytoplasm</location>
    </subcellularLocation>
</comment>
<dbReference type="SUPFAM" id="SSF50346">
    <property type="entry name" value="PRC-barrel domain"/>
    <property type="match status" value="1"/>
</dbReference>
<dbReference type="InterPro" id="IPR027275">
    <property type="entry name" value="PRC-brl_dom"/>
</dbReference>
<evidence type="ECO:0000313" key="9">
    <source>
        <dbReference type="Proteomes" id="UP000035553"/>
    </source>
</evidence>
<dbReference type="HAMAP" id="MF_00014">
    <property type="entry name" value="Ribosome_mat_RimM"/>
    <property type="match status" value="1"/>
</dbReference>
<evidence type="ECO:0000256" key="3">
    <source>
        <dbReference type="ARBA" id="ARBA00022552"/>
    </source>
</evidence>
<evidence type="ECO:0000259" key="7">
    <source>
        <dbReference type="Pfam" id="PF05239"/>
    </source>
</evidence>
<dbReference type="InterPro" id="IPR011033">
    <property type="entry name" value="PRC_barrel-like_sf"/>
</dbReference>
<dbReference type="OrthoDB" id="9810331at2"/>
<reference evidence="8 9" key="1">
    <citation type="journal article" date="2011" name="J. Bacteriol.">
        <title>Draft genome sequence of Sporolactobacillus inulinus strain CASD, an efficient D-lactic acid-producing bacterium with high-concentration lactate tolerance capability.</title>
        <authorList>
            <person name="Yu B."/>
            <person name="Su F."/>
            <person name="Wang L."/>
            <person name="Xu K."/>
            <person name="Zhao B."/>
            <person name="Xu P."/>
        </authorList>
    </citation>
    <scope>NUCLEOTIDE SEQUENCE [LARGE SCALE GENOMIC DNA]</scope>
    <source>
        <strain evidence="8 9">CASD</strain>
    </source>
</reference>
<accession>A0A0U1QM13</accession>
<keyword evidence="4 5" id="KW-0143">Chaperone</keyword>
<keyword evidence="2 5" id="KW-0690">Ribosome biogenesis</keyword>
<dbReference type="PANTHER" id="PTHR33692">
    <property type="entry name" value="RIBOSOME MATURATION FACTOR RIMM"/>
    <property type="match status" value="1"/>
</dbReference>
<comment type="similarity">
    <text evidence="5">Belongs to the RimM family.</text>
</comment>
<dbReference type="SUPFAM" id="SSF50447">
    <property type="entry name" value="Translation proteins"/>
    <property type="match status" value="1"/>
</dbReference>
<dbReference type="GO" id="GO:0005840">
    <property type="term" value="C:ribosome"/>
    <property type="evidence" value="ECO:0007669"/>
    <property type="project" value="InterPro"/>
</dbReference>
<feature type="domain" description="RimM N-terminal" evidence="6">
    <location>
        <begin position="8"/>
        <end position="91"/>
    </location>
</feature>
<dbReference type="Pfam" id="PF01782">
    <property type="entry name" value="RimM"/>
    <property type="match status" value="1"/>
</dbReference>
<dbReference type="Gene3D" id="2.40.30.60">
    <property type="entry name" value="RimM"/>
    <property type="match status" value="1"/>
</dbReference>
<proteinExistence type="inferred from homology"/>
<gene>
    <name evidence="5" type="primary">rimM</name>
    <name evidence="8" type="ORF">SINU_11285</name>
</gene>
<dbReference type="InterPro" id="IPR036976">
    <property type="entry name" value="RimM_N_sf"/>
</dbReference>
<dbReference type="GO" id="GO:0043022">
    <property type="term" value="F:ribosome binding"/>
    <property type="evidence" value="ECO:0007669"/>
    <property type="project" value="InterPro"/>
</dbReference>
<protein>
    <recommendedName>
        <fullName evidence="5">Ribosome maturation factor RimM</fullName>
    </recommendedName>
</protein>
<keyword evidence="9" id="KW-1185">Reference proteome</keyword>
<dbReference type="InterPro" id="IPR009000">
    <property type="entry name" value="Transl_B-barrel_sf"/>
</dbReference>
<comment type="subunit">
    <text evidence="5">Binds ribosomal protein uS19.</text>
</comment>
<evidence type="ECO:0000256" key="5">
    <source>
        <dbReference type="HAMAP-Rule" id="MF_00014"/>
    </source>
</evidence>
<dbReference type="InterPro" id="IPR002676">
    <property type="entry name" value="RimM_N"/>
</dbReference>
<dbReference type="GO" id="GO:0006364">
    <property type="term" value="P:rRNA processing"/>
    <property type="evidence" value="ECO:0007669"/>
    <property type="project" value="UniProtKB-UniRule"/>
</dbReference>
<feature type="domain" description="PRC-barrel" evidence="7">
    <location>
        <begin position="99"/>
        <end position="169"/>
    </location>
</feature>
<evidence type="ECO:0000259" key="6">
    <source>
        <dbReference type="Pfam" id="PF01782"/>
    </source>
</evidence>
<keyword evidence="3 5" id="KW-0698">rRNA processing</keyword>